<dbReference type="Pfam" id="PF02502">
    <property type="entry name" value="LacAB_rpiB"/>
    <property type="match status" value="1"/>
</dbReference>
<evidence type="ECO:0000259" key="2">
    <source>
        <dbReference type="Pfam" id="PF12408"/>
    </source>
</evidence>
<protein>
    <recommendedName>
        <fullName evidence="2">Ribose-5-phosphate isomerase C-terminal domain-containing protein</fullName>
    </recommendedName>
</protein>
<dbReference type="Gene3D" id="3.40.1400.10">
    <property type="entry name" value="Sugar-phosphate isomerase, RpiB/LacA/LacB"/>
    <property type="match status" value="1"/>
</dbReference>
<dbReference type="Pfam" id="PF12408">
    <property type="entry name" value="DUF3666"/>
    <property type="match status" value="1"/>
</dbReference>
<name>A0A2T3NXB8_9GAMM</name>
<gene>
    <name evidence="3" type="ORF">C9I98_08365</name>
</gene>
<organism evidence="3 4">
    <name type="scientific">Photobacterium sanctipauli</name>
    <dbReference type="NCBI Taxonomy" id="1342794"/>
    <lineage>
        <taxon>Bacteria</taxon>
        <taxon>Pseudomonadati</taxon>
        <taxon>Pseudomonadota</taxon>
        <taxon>Gammaproteobacteria</taxon>
        <taxon>Vibrionales</taxon>
        <taxon>Vibrionaceae</taxon>
        <taxon>Photobacterium</taxon>
    </lineage>
</organism>
<proteinExistence type="inferred from homology"/>
<dbReference type="InterPro" id="IPR036569">
    <property type="entry name" value="RpiB_LacA_LacB_sf"/>
</dbReference>
<evidence type="ECO:0000313" key="3">
    <source>
        <dbReference type="EMBL" id="PSW20839.1"/>
    </source>
</evidence>
<evidence type="ECO:0000256" key="1">
    <source>
        <dbReference type="ARBA" id="ARBA00008754"/>
    </source>
</evidence>
<dbReference type="InterPro" id="IPR022133">
    <property type="entry name" value="Ribose_5_isomerase_C"/>
</dbReference>
<keyword evidence="4" id="KW-1185">Reference proteome</keyword>
<comment type="caution">
    <text evidence="3">The sequence shown here is derived from an EMBL/GenBank/DDBJ whole genome shotgun (WGS) entry which is preliminary data.</text>
</comment>
<dbReference type="EMBL" id="PYMA01000003">
    <property type="protein sequence ID" value="PSW20839.1"/>
    <property type="molecule type" value="Genomic_DNA"/>
</dbReference>
<sequence length="212" mass="22821">MKIALMMENSQAPKNAMVAAELNNVAGGLGHDVFNVGMTDENDHHLTYIHLGIMASILLNSKAVDFVVTGCGTGQGALMSSNLHPGVVCGYCLEPSDAFLFNQINNGNAISLAFAKGFGWAGELNIRYIFEKAFTGKRGEGYPIERAAPQQANAAILNDVKAAVSKNVVEGLQAMDQELVKTAVGSKQFQECFFANCQVEEIKEYVLSLLEK</sequence>
<dbReference type="AlphaFoldDB" id="A0A2T3NXB8"/>
<dbReference type="PANTHER" id="PTHR30345:SF6">
    <property type="entry name" value="RIBOSE 5-PHOSPHATE ISOMERASE"/>
    <property type="match status" value="1"/>
</dbReference>
<dbReference type="PANTHER" id="PTHR30345">
    <property type="entry name" value="RIBOSE-5-PHOSPHATE ISOMERASE B"/>
    <property type="match status" value="1"/>
</dbReference>
<evidence type="ECO:0000313" key="4">
    <source>
        <dbReference type="Proteomes" id="UP000241771"/>
    </source>
</evidence>
<reference evidence="3 4" key="1">
    <citation type="submission" date="2018-01" db="EMBL/GenBank/DDBJ databases">
        <title>Whole genome sequencing of Histamine producing bacteria.</title>
        <authorList>
            <person name="Butler K."/>
        </authorList>
    </citation>
    <scope>NUCLEOTIDE SEQUENCE [LARGE SCALE GENOMIC DNA]</scope>
    <source>
        <strain evidence="3 4">DSM 100436</strain>
    </source>
</reference>
<dbReference type="Proteomes" id="UP000241771">
    <property type="component" value="Unassembled WGS sequence"/>
</dbReference>
<dbReference type="NCBIfam" id="NF006753">
    <property type="entry name" value="PRK09273.1"/>
    <property type="match status" value="1"/>
</dbReference>
<comment type="similarity">
    <text evidence="1">Belongs to the LacAB/RpiB family.</text>
</comment>
<dbReference type="RefSeq" id="WP_107271842.1">
    <property type="nucleotide sequence ID" value="NZ_PYMA01000003.1"/>
</dbReference>
<accession>A0A2T3NXB8</accession>
<dbReference type="SUPFAM" id="SSF89623">
    <property type="entry name" value="Ribose/Galactose isomerase RpiB/AlsB"/>
    <property type="match status" value="1"/>
</dbReference>
<dbReference type="InterPro" id="IPR003500">
    <property type="entry name" value="RpiB_LacA_LacB"/>
</dbReference>
<feature type="domain" description="Ribose-5-phosphate isomerase C-terminal" evidence="2">
    <location>
        <begin position="164"/>
        <end position="208"/>
    </location>
</feature>
<dbReference type="GO" id="GO:0005975">
    <property type="term" value="P:carbohydrate metabolic process"/>
    <property type="evidence" value="ECO:0007669"/>
    <property type="project" value="InterPro"/>
</dbReference>
<dbReference type="GO" id="GO:0016861">
    <property type="term" value="F:intramolecular oxidoreductase activity, interconverting aldoses and ketoses"/>
    <property type="evidence" value="ECO:0007669"/>
    <property type="project" value="UniProtKB-ARBA"/>
</dbReference>